<keyword evidence="3 8" id="KW-0732">Signal</keyword>
<evidence type="ECO:0000256" key="8">
    <source>
        <dbReference type="SAM" id="SignalP"/>
    </source>
</evidence>
<feature type="domain" description="WSC" evidence="9">
    <location>
        <begin position="138"/>
        <end position="232"/>
    </location>
</feature>
<evidence type="ECO:0000313" key="10">
    <source>
        <dbReference type="EMBL" id="KAL1858945.1"/>
    </source>
</evidence>
<dbReference type="EMBL" id="JAZHXJ010000505">
    <property type="protein sequence ID" value="KAL1858945.1"/>
    <property type="molecule type" value="Genomic_DNA"/>
</dbReference>
<comment type="subcellular location">
    <subcellularLocation>
        <location evidence="1">Membrane</location>
        <topology evidence="1">Single-pass membrane protein</topology>
    </subcellularLocation>
</comment>
<sequence length="695" mass="69590">MIARIRLLGLAVMALLGRGTTTAADPATPDFQYISCWSQGKGIAPLIGAASASPDMTVDLCMEVCSGWRFMALAAGSRCYCGHFVEASSRVADESLCTSPCAGDATQICGADTYVSLYSSGGAPPYEANPSTLPEADSYTYISCMTDVDDMTLGHALDDISCAFSYMSVEACRDFCNGFLYFGVSHGRECYCADTISHLSATAPEEECSWNCEGNPFQFCGAAGRLNLYKLAHPPVSSSIPSIVAPSTASSSESASASPSSSGPASASGSVSPSASACVSDCSSVPGSLSASGSASASGSSSGSEPSSGSSASVSGSGSAPNSGPGPSPSSTSPSATESGSFTTSETASASGSAPTSGSEPGSSVASAPASLSDSGSASVPNSVSASATESVPSSVPESASASGSETGSASAPTSASALGSASVSPSASGSASGPISSTPGSSTPASGASSSETGTGPSSAGPTETGTGCDASMPASKRTPPGPTISGYTYDSCWAEPSDGHALTGDFMADDGLTLEKCADFCHTWPFFGVEYGRECYCGYGPRGGSAAPETACTFPCPGDASETCGAGGHLSMYHNSHICSPRQPPVVAPYVSFHCVTELEHAPRALDEASLADDAMTLETCADFCRRGGYDFFGAEYGRECYCGNALQPGSSVVADAECGKVCGGNQYEFCGDSDRISLYRLPTAPLPVLQRR</sequence>
<proteinExistence type="predicted"/>
<dbReference type="PANTHER" id="PTHR24269:SF16">
    <property type="entry name" value="PROTEIN SLG1"/>
    <property type="match status" value="1"/>
</dbReference>
<dbReference type="SMART" id="SM00321">
    <property type="entry name" value="WSC"/>
    <property type="match status" value="4"/>
</dbReference>
<reference evidence="10 11" key="1">
    <citation type="journal article" date="2024" name="Commun. Biol.">
        <title>Comparative genomic analysis of thermophilic fungi reveals convergent evolutionary adaptations and gene losses.</title>
        <authorList>
            <person name="Steindorff A.S."/>
            <person name="Aguilar-Pontes M.V."/>
            <person name="Robinson A.J."/>
            <person name="Andreopoulos B."/>
            <person name="LaButti K."/>
            <person name="Kuo A."/>
            <person name="Mondo S."/>
            <person name="Riley R."/>
            <person name="Otillar R."/>
            <person name="Haridas S."/>
            <person name="Lipzen A."/>
            <person name="Grimwood J."/>
            <person name="Schmutz J."/>
            <person name="Clum A."/>
            <person name="Reid I.D."/>
            <person name="Moisan M.C."/>
            <person name="Butler G."/>
            <person name="Nguyen T.T.M."/>
            <person name="Dewar K."/>
            <person name="Conant G."/>
            <person name="Drula E."/>
            <person name="Henrissat B."/>
            <person name="Hansel C."/>
            <person name="Singer S."/>
            <person name="Hutchinson M.I."/>
            <person name="de Vries R.P."/>
            <person name="Natvig D.O."/>
            <person name="Powell A.J."/>
            <person name="Tsang A."/>
            <person name="Grigoriev I.V."/>
        </authorList>
    </citation>
    <scope>NUCLEOTIDE SEQUENCE [LARGE SCALE GENOMIC DNA]</scope>
    <source>
        <strain evidence="10 11">ATCC 24622</strain>
    </source>
</reference>
<dbReference type="Proteomes" id="UP001586593">
    <property type="component" value="Unassembled WGS sequence"/>
</dbReference>
<feature type="compositionally biased region" description="Low complexity" evidence="7">
    <location>
        <begin position="290"/>
        <end position="364"/>
    </location>
</feature>
<feature type="chain" id="PRO_5045324729" description="WSC domain-containing protein" evidence="8">
    <location>
        <begin position="24"/>
        <end position="695"/>
    </location>
</feature>
<evidence type="ECO:0000256" key="2">
    <source>
        <dbReference type="ARBA" id="ARBA00022692"/>
    </source>
</evidence>
<evidence type="ECO:0000313" key="11">
    <source>
        <dbReference type="Proteomes" id="UP001586593"/>
    </source>
</evidence>
<gene>
    <name evidence="10" type="ORF">VTK73DRAFT_7729</name>
</gene>
<keyword evidence="2" id="KW-0812">Transmembrane</keyword>
<evidence type="ECO:0000256" key="5">
    <source>
        <dbReference type="ARBA" id="ARBA00023136"/>
    </source>
</evidence>
<keyword evidence="5" id="KW-0472">Membrane</keyword>
<organism evidence="10 11">
    <name type="scientific">Phialemonium thermophilum</name>
    <dbReference type="NCBI Taxonomy" id="223376"/>
    <lineage>
        <taxon>Eukaryota</taxon>
        <taxon>Fungi</taxon>
        <taxon>Dikarya</taxon>
        <taxon>Ascomycota</taxon>
        <taxon>Pezizomycotina</taxon>
        <taxon>Sordariomycetes</taxon>
        <taxon>Sordariomycetidae</taxon>
        <taxon>Cephalothecales</taxon>
        <taxon>Cephalothecaceae</taxon>
        <taxon>Phialemonium</taxon>
    </lineage>
</organism>
<evidence type="ECO:0000256" key="7">
    <source>
        <dbReference type="SAM" id="MobiDB-lite"/>
    </source>
</evidence>
<feature type="signal peptide" evidence="8">
    <location>
        <begin position="1"/>
        <end position="23"/>
    </location>
</feature>
<dbReference type="InterPro" id="IPR002889">
    <property type="entry name" value="WSC_carb-bd"/>
</dbReference>
<evidence type="ECO:0000256" key="3">
    <source>
        <dbReference type="ARBA" id="ARBA00022729"/>
    </source>
</evidence>
<dbReference type="Pfam" id="PF01822">
    <property type="entry name" value="WSC"/>
    <property type="match status" value="4"/>
</dbReference>
<feature type="compositionally biased region" description="Low complexity" evidence="7">
    <location>
        <begin position="373"/>
        <end position="469"/>
    </location>
</feature>
<dbReference type="PANTHER" id="PTHR24269">
    <property type="entry name" value="KREMEN PROTEIN"/>
    <property type="match status" value="1"/>
</dbReference>
<keyword evidence="11" id="KW-1185">Reference proteome</keyword>
<dbReference type="InterPro" id="IPR051836">
    <property type="entry name" value="Kremen_rcpt"/>
</dbReference>
<dbReference type="PROSITE" id="PS51212">
    <property type="entry name" value="WSC"/>
    <property type="match status" value="4"/>
</dbReference>
<feature type="domain" description="WSC" evidence="9">
    <location>
        <begin position="488"/>
        <end position="578"/>
    </location>
</feature>
<feature type="domain" description="WSC" evidence="9">
    <location>
        <begin position="591"/>
        <end position="685"/>
    </location>
</feature>
<keyword evidence="6" id="KW-0325">Glycoprotein</keyword>
<evidence type="ECO:0000256" key="6">
    <source>
        <dbReference type="ARBA" id="ARBA00023180"/>
    </source>
</evidence>
<evidence type="ECO:0000259" key="9">
    <source>
        <dbReference type="PROSITE" id="PS51212"/>
    </source>
</evidence>
<accession>A0ABR3WD67</accession>
<evidence type="ECO:0000256" key="4">
    <source>
        <dbReference type="ARBA" id="ARBA00022989"/>
    </source>
</evidence>
<feature type="domain" description="WSC" evidence="9">
    <location>
        <begin position="30"/>
        <end position="121"/>
    </location>
</feature>
<protein>
    <recommendedName>
        <fullName evidence="9">WSC domain-containing protein</fullName>
    </recommendedName>
</protein>
<comment type="caution">
    <text evidence="10">The sequence shown here is derived from an EMBL/GenBank/DDBJ whole genome shotgun (WGS) entry which is preliminary data.</text>
</comment>
<keyword evidence="4" id="KW-1133">Transmembrane helix</keyword>
<name>A0ABR3WD67_9PEZI</name>
<feature type="region of interest" description="Disordered" evidence="7">
    <location>
        <begin position="290"/>
        <end position="484"/>
    </location>
</feature>
<evidence type="ECO:0000256" key="1">
    <source>
        <dbReference type="ARBA" id="ARBA00004167"/>
    </source>
</evidence>
<feature type="region of interest" description="Disordered" evidence="7">
    <location>
        <begin position="242"/>
        <end position="267"/>
    </location>
</feature>